<feature type="compositionally biased region" description="Basic residues" evidence="4">
    <location>
        <begin position="978"/>
        <end position="987"/>
    </location>
</feature>
<evidence type="ECO:0000313" key="7">
    <source>
        <dbReference type="Proteomes" id="UP000193560"/>
    </source>
</evidence>
<dbReference type="InterPro" id="IPR002498">
    <property type="entry name" value="PInositol-4-P-4/5-kinase_core"/>
</dbReference>
<gene>
    <name evidence="6" type="ORF">BCR42DRAFT_355612</name>
</gene>
<feature type="compositionally biased region" description="Basic and acidic residues" evidence="4">
    <location>
        <begin position="1000"/>
        <end position="1009"/>
    </location>
</feature>
<dbReference type="InterPro" id="IPR027484">
    <property type="entry name" value="PInositol-4-P-5-kinase_N"/>
</dbReference>
<dbReference type="Gene3D" id="3.30.800.10">
    <property type="entry name" value="Phosphatidylinositol Phosphate Kinase II Beta"/>
    <property type="match status" value="1"/>
</dbReference>
<feature type="domain" description="PIPK" evidence="5">
    <location>
        <begin position="1013"/>
        <end position="1342"/>
    </location>
</feature>
<keyword evidence="3" id="KW-0418">Kinase</keyword>
<dbReference type="Gene3D" id="3.30.810.10">
    <property type="entry name" value="2-Layer Sandwich"/>
    <property type="match status" value="1"/>
</dbReference>
<reference evidence="6 7" key="1">
    <citation type="submission" date="2016-07" db="EMBL/GenBank/DDBJ databases">
        <title>Pervasive Adenine N6-methylation of Active Genes in Fungi.</title>
        <authorList>
            <consortium name="DOE Joint Genome Institute"/>
            <person name="Mondo S.J."/>
            <person name="Dannebaum R.O."/>
            <person name="Kuo R.C."/>
            <person name="Labutti K."/>
            <person name="Haridas S."/>
            <person name="Kuo A."/>
            <person name="Salamov A."/>
            <person name="Ahrendt S.R."/>
            <person name="Lipzen A."/>
            <person name="Sullivan W."/>
            <person name="Andreopoulos W.B."/>
            <person name="Clum A."/>
            <person name="Lindquist E."/>
            <person name="Daum C."/>
            <person name="Ramamoorthy G.K."/>
            <person name="Gryganskyi A."/>
            <person name="Culley D."/>
            <person name="Magnuson J.K."/>
            <person name="James T.Y."/>
            <person name="O'Malley M.A."/>
            <person name="Stajich J.E."/>
            <person name="Spatafora J.W."/>
            <person name="Visel A."/>
            <person name="Grigoriev I.V."/>
        </authorList>
    </citation>
    <scope>NUCLEOTIDE SEQUENCE [LARGE SCALE GENOMIC DNA]</scope>
    <source>
        <strain evidence="6 7">NRRL 1336</strain>
    </source>
</reference>
<dbReference type="Pfam" id="PF01504">
    <property type="entry name" value="PIP5K"/>
    <property type="match status" value="1"/>
</dbReference>
<feature type="compositionally biased region" description="Low complexity" evidence="4">
    <location>
        <begin position="1"/>
        <end position="23"/>
    </location>
</feature>
<feature type="compositionally biased region" description="Basic and acidic residues" evidence="4">
    <location>
        <begin position="1035"/>
        <end position="1044"/>
    </location>
</feature>
<dbReference type="GO" id="GO:0000285">
    <property type="term" value="F:1-phosphatidylinositol-3-phosphate 5-kinase activity"/>
    <property type="evidence" value="ECO:0007669"/>
    <property type="project" value="InterPro"/>
</dbReference>
<keyword evidence="2 3" id="KW-0067">ATP-binding</keyword>
<proteinExistence type="predicted"/>
<dbReference type="PANTHER" id="PTHR45748:SF7">
    <property type="entry name" value="1-PHOSPHATIDYLINOSITOL 3-PHOSPHATE 5-KINASE-RELATED"/>
    <property type="match status" value="1"/>
</dbReference>
<feature type="region of interest" description="Disordered" evidence="4">
    <location>
        <begin position="974"/>
        <end position="1062"/>
    </location>
</feature>
<evidence type="ECO:0000256" key="4">
    <source>
        <dbReference type="SAM" id="MobiDB-lite"/>
    </source>
</evidence>
<dbReference type="EMBL" id="MCGE01000017">
    <property type="protein sequence ID" value="ORZ13259.1"/>
    <property type="molecule type" value="Genomic_DNA"/>
</dbReference>
<dbReference type="GO" id="GO:0000329">
    <property type="term" value="C:fungal-type vacuole membrane"/>
    <property type="evidence" value="ECO:0007669"/>
    <property type="project" value="TreeGrafter"/>
</dbReference>
<evidence type="ECO:0000256" key="1">
    <source>
        <dbReference type="ARBA" id="ARBA00022741"/>
    </source>
</evidence>
<dbReference type="OrthoDB" id="158357at2759"/>
<dbReference type="GO" id="GO:0010008">
    <property type="term" value="C:endosome membrane"/>
    <property type="evidence" value="ECO:0007669"/>
    <property type="project" value="TreeGrafter"/>
</dbReference>
<dbReference type="CDD" id="cd17300">
    <property type="entry name" value="PIPKc_PIKfyve"/>
    <property type="match status" value="1"/>
</dbReference>
<evidence type="ECO:0000259" key="5">
    <source>
        <dbReference type="PROSITE" id="PS51455"/>
    </source>
</evidence>
<accession>A0A1X2IBE0</accession>
<organism evidence="6 7">
    <name type="scientific">Absidia repens</name>
    <dbReference type="NCBI Taxonomy" id="90262"/>
    <lineage>
        <taxon>Eukaryota</taxon>
        <taxon>Fungi</taxon>
        <taxon>Fungi incertae sedis</taxon>
        <taxon>Mucoromycota</taxon>
        <taxon>Mucoromycotina</taxon>
        <taxon>Mucoromycetes</taxon>
        <taxon>Mucorales</taxon>
        <taxon>Cunninghamellaceae</taxon>
        <taxon>Absidia</taxon>
    </lineage>
</organism>
<feature type="compositionally biased region" description="Polar residues" evidence="4">
    <location>
        <begin position="878"/>
        <end position="925"/>
    </location>
</feature>
<feature type="compositionally biased region" description="Polar residues" evidence="4">
    <location>
        <begin position="1045"/>
        <end position="1062"/>
    </location>
</feature>
<dbReference type="PANTHER" id="PTHR45748">
    <property type="entry name" value="1-PHOSPHATIDYLINOSITOL 3-PHOSPHATE 5-KINASE-RELATED"/>
    <property type="match status" value="1"/>
</dbReference>
<keyword evidence="3" id="KW-0808">Transferase</keyword>
<dbReference type="STRING" id="90262.A0A1X2IBE0"/>
<evidence type="ECO:0000313" key="6">
    <source>
        <dbReference type="EMBL" id="ORZ13259.1"/>
    </source>
</evidence>
<feature type="compositionally biased region" description="Polar residues" evidence="4">
    <location>
        <begin position="24"/>
        <end position="33"/>
    </location>
</feature>
<keyword evidence="1 3" id="KW-0547">Nucleotide-binding</keyword>
<comment type="caution">
    <text evidence="6">The sequence shown here is derived from an EMBL/GenBank/DDBJ whole genome shotgun (WGS) entry which is preliminary data.</text>
</comment>
<evidence type="ECO:0000256" key="3">
    <source>
        <dbReference type="PROSITE-ProRule" id="PRU00781"/>
    </source>
</evidence>
<dbReference type="GO" id="GO:0005524">
    <property type="term" value="F:ATP binding"/>
    <property type="evidence" value="ECO:0007669"/>
    <property type="project" value="UniProtKB-UniRule"/>
</dbReference>
<dbReference type="Proteomes" id="UP000193560">
    <property type="component" value="Unassembled WGS sequence"/>
</dbReference>
<dbReference type="PROSITE" id="PS51455">
    <property type="entry name" value="PIPK"/>
    <property type="match status" value="1"/>
</dbReference>
<feature type="region of interest" description="Disordered" evidence="4">
    <location>
        <begin position="877"/>
        <end position="932"/>
    </location>
</feature>
<dbReference type="InterPro" id="IPR044769">
    <property type="entry name" value="PIKfyve_PIPKc"/>
</dbReference>
<name>A0A1X2IBE0_9FUNG</name>
<feature type="region of interest" description="Disordered" evidence="4">
    <location>
        <begin position="1"/>
        <end position="33"/>
    </location>
</feature>
<protein>
    <recommendedName>
        <fullName evidence="5">PIPK domain-containing protein</fullName>
    </recommendedName>
</protein>
<sequence length="1364" mass="154350">MAALPSSPKSLPLLPKTLDLPPTNKQQSFTSPMPFTKQLDDEAKVYFWKLIHTWLRYEKLQARWASVINDILLLILQTRISETPSSIDGGAPLYMYIQLFETGSATQSKYLPSVTHGTQLQSLTDLPLPTVYGGTIRLYGAPQSLQQTLTDIIAISLYTLYSLHLETGVMYDHLVAVSTQLSRKHDLQSTNNPDNGAPWKFGLLGWLLGKTDDKLTDAKIQHSEKPSATSPINGTPKRRLSAMAFKYLAKKPADNGIILPTKTSSLNRDLSDLHYYKNLQLGLERACVSTSPSCLFVAPSIVTVLEKEEDNMNTMKMIITKGLQEQKLHKNNQRSSDQLLRNKLTSLARRSSSILSLGSSSTTEEAKENIPSNIILPQSITAYSLLRIPKTTLNDTNKIGLDHLYLDTASTDAFMYHQHIVIDYMAYPIGCPDRPCLGPNLCTIEYFRFGDQSPYSDETLGATVERWLRECNTPCKNRIDQQTTMCCEYMNNTQSSPKLMDQQQQPSKTHKQATMVSNHSEANGMVSPTTQKQQRSNNTKMLQHGCKQPLQDHVLCFGHDSSRINVYFVSTSSTADTSINGNDTINGNNDFGVDVLRCWLACSICDARTQPRCVSQATYQFSFGKYLELYLYSTRFNGPHDDLCQHAKTTPTAIARCFGAAPKSNNQGMDHHTTTQSMEIRFLKEDIKVYRLRGSPLQVVQPAATSTSPSSTLSPRISKSTMEKWIIREQRAVDDLFKSMRRHLSYLQDNRLNGRADTDIVDWRATLDLDHQHLSSVLKKPSNGKDGCINDFRRLFTLRASSVVDDLNAWQLQRWPSEQGQSKDLFTWKARPDYMNTDVNQTIHCFPDSAIMVRELEPTSIIAYTLSSNEYVEELEQTRSLTSNTDTIPTNTATSLSMSPETMTSPALSTKSNNDGSNKNITNNSDDGDQNEVIDGYYSTVERKYIASATGSATETASFRTMILETVRSNVNDEHTHRLSQMKKRLARATPFLPSSDKIQQQEKTERNLDLSSQQSAKDIKESTIYHNPPPPSDSHARLADDNLNHGSTTNPDAGQSSAKLETASSLVSPHIKHRFVHGDKEFTCVVYYANEFELLRRSCGVEQLVIESLGRCQNWGATGGKSKSQFYKTQDDRLVVKEMMNAWNIAEKDAFLRFAPKYFDYVKESGSAPTILAKIFGFYSVQIRTLNEKKELLNMDVLVMEQLFYGQSIDKTFDFKGIPDRQVDEELRNQQHTTLWDGDWRDGYRMGYVTHEQSKEWIEAAIHRDTEFLAKGNIMDYSLLVGVDNDKKELTVGIVDFIGAYTWYKKLESRSKSTIHRNREVTVLPPDQYRLRFCREVFNYFIPIPGKFDKILPEQTCPSIWMK</sequence>
<dbReference type="SMART" id="SM00330">
    <property type="entry name" value="PIPKc"/>
    <property type="match status" value="1"/>
</dbReference>
<dbReference type="InterPro" id="IPR027483">
    <property type="entry name" value="PInositol-4-P-4/5-kinase_C_sf"/>
</dbReference>
<evidence type="ECO:0000256" key="2">
    <source>
        <dbReference type="ARBA" id="ARBA00022840"/>
    </source>
</evidence>
<dbReference type="SUPFAM" id="SSF56104">
    <property type="entry name" value="SAICAR synthase-like"/>
    <property type="match status" value="1"/>
</dbReference>
<dbReference type="GO" id="GO:0046854">
    <property type="term" value="P:phosphatidylinositol phosphate biosynthetic process"/>
    <property type="evidence" value="ECO:0007669"/>
    <property type="project" value="TreeGrafter"/>
</dbReference>
<keyword evidence="7" id="KW-1185">Reference proteome</keyword>